<reference evidence="4 5" key="1">
    <citation type="journal article" date="2012" name="Proc. Natl. Acad. Sci. U.S.A.">
        <title>Genome and physiology of a model Epsilonproteobacterium responsible for sulfide detoxification in marine oxygen depletion zones.</title>
        <authorList>
            <person name="Grote J."/>
            <person name="Schott T."/>
            <person name="Bruckner C.G."/>
            <person name="Glockner F.O."/>
            <person name="Jost G."/>
            <person name="Teeling H."/>
            <person name="Labrenz M."/>
            <person name="Jurgens K."/>
        </authorList>
    </citation>
    <scope>NUCLEOTIDE SEQUENCE [LARGE SCALE GENOMIC DNA]</scope>
    <source>
        <strain evidence="4 5">GD1</strain>
    </source>
</reference>
<keyword evidence="4" id="KW-0396">Initiation factor</keyword>
<proteinExistence type="predicted"/>
<feature type="coiled-coil region" evidence="1">
    <location>
        <begin position="303"/>
        <end position="503"/>
    </location>
</feature>
<dbReference type="InterPro" id="IPR006847">
    <property type="entry name" value="IF2_N"/>
</dbReference>
<accession>B6BJ47</accession>
<dbReference type="eggNOG" id="COG0532">
    <property type="taxonomic scope" value="Bacteria"/>
</dbReference>
<protein>
    <submittedName>
        <fullName evidence="4">Protein containing Translation initiation factor IF-2, N-terminal domain</fullName>
    </submittedName>
</protein>
<feature type="region of interest" description="Disordered" evidence="2">
    <location>
        <begin position="64"/>
        <end position="103"/>
    </location>
</feature>
<dbReference type="AlphaFoldDB" id="B6BJ47"/>
<keyword evidence="1" id="KW-0175">Coiled coil</keyword>
<gene>
    <name evidence="4" type="ORF">SMGD1_2039</name>
</gene>
<comment type="caution">
    <text evidence="4">The sequence shown here is derived from an EMBL/GenBank/DDBJ whole genome shotgun (WGS) entry which is preliminary data.</text>
</comment>
<dbReference type="HOGENOM" id="CLU_011498_1_1_7"/>
<dbReference type="eggNOG" id="COG1401">
    <property type="taxonomic scope" value="Bacteria"/>
</dbReference>
<keyword evidence="5" id="KW-1185">Reference proteome</keyword>
<evidence type="ECO:0000313" key="4">
    <source>
        <dbReference type="EMBL" id="EHP30562.1"/>
    </source>
</evidence>
<dbReference type="PATRIC" id="fig|929558.5.peg.2029"/>
<evidence type="ECO:0000259" key="3">
    <source>
        <dbReference type="Pfam" id="PF04760"/>
    </source>
</evidence>
<dbReference type="REBASE" id="42097">
    <property type="entry name" value="SgoGD1McrB2P"/>
</dbReference>
<dbReference type="STRING" id="929558.SMGD1_2039"/>
<dbReference type="Gene3D" id="3.40.50.300">
    <property type="entry name" value="P-loop containing nucleotide triphosphate hydrolases"/>
    <property type="match status" value="1"/>
</dbReference>
<evidence type="ECO:0000313" key="5">
    <source>
        <dbReference type="Proteomes" id="UP000006431"/>
    </source>
</evidence>
<feature type="coiled-coil region" evidence="1">
    <location>
        <begin position="157"/>
        <end position="192"/>
    </location>
</feature>
<dbReference type="Gene3D" id="1.10.10.2480">
    <property type="match status" value="1"/>
</dbReference>
<accession>H1FWY6</accession>
<dbReference type="OrthoDB" id="9781481at2"/>
<name>B6BJ47_SULGG</name>
<feature type="domain" description="Translation initiation factor IF-2 N-terminal" evidence="3">
    <location>
        <begin position="3"/>
        <end position="45"/>
    </location>
</feature>
<organism evidence="4 5">
    <name type="scientific">Sulfurimonas gotlandica (strain DSM 19862 / JCM 16533 / GD1)</name>
    <dbReference type="NCBI Taxonomy" id="929558"/>
    <lineage>
        <taxon>Bacteria</taxon>
        <taxon>Pseudomonadati</taxon>
        <taxon>Campylobacterota</taxon>
        <taxon>Epsilonproteobacteria</taxon>
        <taxon>Campylobacterales</taxon>
        <taxon>Sulfurimonadaceae</taxon>
        <taxon>Sulfurimonas</taxon>
    </lineage>
</organism>
<dbReference type="SUPFAM" id="SSF52540">
    <property type="entry name" value="P-loop containing nucleoside triphosphate hydrolases"/>
    <property type="match status" value="1"/>
</dbReference>
<dbReference type="InterPro" id="IPR027417">
    <property type="entry name" value="P-loop_NTPase"/>
</dbReference>
<dbReference type="GO" id="GO:0003743">
    <property type="term" value="F:translation initiation factor activity"/>
    <property type="evidence" value="ECO:0007669"/>
    <property type="project" value="UniProtKB-KW"/>
</dbReference>
<dbReference type="RefSeq" id="WP_008336040.1">
    <property type="nucleotide sequence ID" value="NZ_AFRZ01000001.1"/>
</dbReference>
<sequence length="886" mass="104524">MIEKIRIHEIANELGITSKDVVEKASELGIEVKSAQSTVTIQEAESLMNFIMNSDTSTQEVEVKASSSSKSEIHKAVVEKEEPSEEKYTDDQTNNGETKMTKEELANEMGVGIDMVTKICKDLGIENTEITKEAQVDIKIKYLALFKKKLIDQNTQFKQEKTEFEKYMKEQKQALEEKLIEEELKHKTKLEEQKIKTLTQLKDEFLKSIKTDYEKIHTKLDDLIQKELKLTQWQQELNQSEKMFSQAKEIFESQKEKVLNEYKEEIANEKEIFTHRQEAQKVSKLEEINKIIEELYKTKEIDINKKEESIIQKESKLKIQENEILAKEKYLESQEDLLYKQAKEKVSEEIKTYQDKLKYHELEIQKLKEELFDLKDELDEHEKFKDRDLPQELKEKNSELRILKEKIEEIRKQKREIESKKEIDFLSFEVEMKNLYQENQNFRIEIESIEQLRSENNILSEKLKEISFLKSENQILQNRLDSMNQLFTQSKEKELRVEDIRREPFLKRELDSEINVTDEIKYLDSIESNMKTYGVEYPRRLLNAFHTALKSAEYSPLTVLAGVSGTGKSELPKLYSHFGGFNFLAEAVQPTWDSPESMLGYYNTIENKFDSSNILKFLLQTAQSKNDSQFGWQESMNMILLDEMNLSHIELYFAEFLSKFELRRGKDGVNLDIKLGAGMNYPLPLDRNVLWIGTMNEDETTKALSDKVLDRSFAINFPRPDKLLSRGKLKTLDEIKKFEYLNRDTWNKWLQKESVFTKDNIEVLYKYKDIANKINDYLTPTGRAIGHRVWQSMEYYINNHPLVIQNIHNEDELALNVKYAFEEQLVQKIMPKLRGIETHGKEKEVLHNIREIIHQNDFKITEDFELSMDNPYGQFIWNSANYLKED</sequence>
<keyword evidence="4" id="KW-0648">Protein biosynthesis</keyword>
<dbReference type="Proteomes" id="UP000006431">
    <property type="component" value="Unassembled WGS sequence"/>
</dbReference>
<feature type="compositionally biased region" description="Basic and acidic residues" evidence="2">
    <location>
        <begin position="71"/>
        <end position="90"/>
    </location>
</feature>
<dbReference type="Pfam" id="PF04760">
    <property type="entry name" value="IF2_N"/>
    <property type="match status" value="1"/>
</dbReference>
<evidence type="ECO:0000256" key="1">
    <source>
        <dbReference type="SAM" id="Coils"/>
    </source>
</evidence>
<feature type="coiled-coil region" evidence="1">
    <location>
        <begin position="223"/>
        <end position="272"/>
    </location>
</feature>
<evidence type="ECO:0000256" key="2">
    <source>
        <dbReference type="SAM" id="MobiDB-lite"/>
    </source>
</evidence>
<dbReference type="EMBL" id="AFRZ01000001">
    <property type="protein sequence ID" value="EHP30562.1"/>
    <property type="molecule type" value="Genomic_DNA"/>
</dbReference>